<feature type="compositionally biased region" description="Polar residues" evidence="1">
    <location>
        <begin position="378"/>
        <end position="399"/>
    </location>
</feature>
<feature type="region of interest" description="Disordered" evidence="1">
    <location>
        <begin position="347"/>
        <end position="418"/>
    </location>
</feature>
<feature type="region of interest" description="Disordered" evidence="1">
    <location>
        <begin position="141"/>
        <end position="176"/>
    </location>
</feature>
<organism evidence="2 3">
    <name type="scientific">Xenoophorus captivus</name>
    <dbReference type="NCBI Taxonomy" id="1517983"/>
    <lineage>
        <taxon>Eukaryota</taxon>
        <taxon>Metazoa</taxon>
        <taxon>Chordata</taxon>
        <taxon>Craniata</taxon>
        <taxon>Vertebrata</taxon>
        <taxon>Euteleostomi</taxon>
        <taxon>Actinopterygii</taxon>
        <taxon>Neopterygii</taxon>
        <taxon>Teleostei</taxon>
        <taxon>Neoteleostei</taxon>
        <taxon>Acanthomorphata</taxon>
        <taxon>Ovalentaria</taxon>
        <taxon>Atherinomorphae</taxon>
        <taxon>Cyprinodontiformes</taxon>
        <taxon>Goodeidae</taxon>
        <taxon>Xenoophorus</taxon>
    </lineage>
</organism>
<feature type="compositionally biased region" description="Polar residues" evidence="1">
    <location>
        <begin position="141"/>
        <end position="151"/>
    </location>
</feature>
<feature type="non-terminal residue" evidence="2">
    <location>
        <position position="1"/>
    </location>
</feature>
<dbReference type="Proteomes" id="UP001434883">
    <property type="component" value="Unassembled WGS sequence"/>
</dbReference>
<feature type="compositionally biased region" description="Basic residues" evidence="1">
    <location>
        <begin position="20"/>
        <end position="43"/>
    </location>
</feature>
<comment type="caution">
    <text evidence="2">The sequence shown here is derived from an EMBL/GenBank/DDBJ whole genome shotgun (WGS) entry which is preliminary data.</text>
</comment>
<proteinExistence type="predicted"/>
<evidence type="ECO:0000313" key="3">
    <source>
        <dbReference type="Proteomes" id="UP001434883"/>
    </source>
</evidence>
<evidence type="ECO:0000313" key="2">
    <source>
        <dbReference type="EMBL" id="MEQ2216659.1"/>
    </source>
</evidence>
<reference evidence="2 3" key="1">
    <citation type="submission" date="2021-06" db="EMBL/GenBank/DDBJ databases">
        <authorList>
            <person name="Palmer J.M."/>
        </authorList>
    </citation>
    <scope>NUCLEOTIDE SEQUENCE [LARGE SCALE GENOMIC DNA]</scope>
    <source>
        <strain evidence="2 3">XC_2019</strain>
        <tissue evidence="2">Muscle</tissue>
    </source>
</reference>
<feature type="compositionally biased region" description="Basic and acidic residues" evidence="1">
    <location>
        <begin position="95"/>
        <end position="104"/>
    </location>
</feature>
<accession>A0ABV0S8N2</accession>
<feature type="region of interest" description="Disordered" evidence="1">
    <location>
        <begin position="89"/>
        <end position="127"/>
    </location>
</feature>
<evidence type="ECO:0000256" key="1">
    <source>
        <dbReference type="SAM" id="MobiDB-lite"/>
    </source>
</evidence>
<feature type="compositionally biased region" description="Polar residues" evidence="1">
    <location>
        <begin position="105"/>
        <end position="127"/>
    </location>
</feature>
<keyword evidence="3" id="KW-1185">Reference proteome</keyword>
<sequence length="430" mass="48684">HAMSDNEDADYFMEHWTSPPKRKVKKDAKKNKKTVKHKKNRPTKTHDGNPCLNEKLNSFPETSVKEPKRKKMVAFDSLPSYIRIKRPIFTSSSPKETKAVREDQSCSQVMGKSQIQTHDNDFQNNSDINSQDLFITQKTFRASPSETSSGEASDGVISESPHVFTQRDKDRHTTAGEIRCNETSDKGQDRATYQCLREIKRELEEENYELLKHSGKISFQTNQAGENKVSVHEGPKLGNSFLNDPLVINPTPDAILIQNGSSYHPFFGELPVLPALASTSTQTENFFTTELSSYLSFHRKNRVALQSQDMKPLDLSLPQRAREDLHVSVKMLDVDIKQEVEKCHEQLREREIRSSRSESMSASSRAKSAEIKKETSCHGESSPSPQSEAETKSANTTSSSEDDHHCRAGKRDLTQVTPFQLRHLQSYSIN</sequence>
<feature type="region of interest" description="Disordered" evidence="1">
    <location>
        <begin position="1"/>
        <end position="67"/>
    </location>
</feature>
<feature type="compositionally biased region" description="Basic and acidic residues" evidence="1">
    <location>
        <begin position="367"/>
        <end position="377"/>
    </location>
</feature>
<feature type="compositionally biased region" description="Acidic residues" evidence="1">
    <location>
        <begin position="1"/>
        <end position="11"/>
    </location>
</feature>
<feature type="compositionally biased region" description="Low complexity" evidence="1">
    <location>
        <begin position="357"/>
        <end position="366"/>
    </location>
</feature>
<feature type="compositionally biased region" description="Basic and acidic residues" evidence="1">
    <location>
        <begin position="347"/>
        <end position="356"/>
    </location>
</feature>
<protein>
    <submittedName>
        <fullName evidence="2">Uncharacterized protein</fullName>
    </submittedName>
</protein>
<feature type="compositionally biased region" description="Basic and acidic residues" evidence="1">
    <location>
        <begin position="165"/>
        <end position="176"/>
    </location>
</feature>
<feature type="compositionally biased region" description="Basic and acidic residues" evidence="1">
    <location>
        <begin position="401"/>
        <end position="413"/>
    </location>
</feature>
<dbReference type="EMBL" id="JAHRIN010071484">
    <property type="protein sequence ID" value="MEQ2216659.1"/>
    <property type="molecule type" value="Genomic_DNA"/>
</dbReference>
<gene>
    <name evidence="2" type="ORF">XENOCAPTIV_019941</name>
</gene>
<name>A0ABV0S8N2_9TELE</name>